<dbReference type="AlphaFoldDB" id="A0AA37T6V1"/>
<gene>
    <name evidence="1" type="ORF">GCM10007877_36180</name>
</gene>
<evidence type="ECO:0000313" key="2">
    <source>
        <dbReference type="Proteomes" id="UP001156870"/>
    </source>
</evidence>
<accession>A0AA37T6V1</accession>
<dbReference type="Pfam" id="PF09351">
    <property type="entry name" value="DUF1993"/>
    <property type="match status" value="1"/>
</dbReference>
<dbReference type="InterPro" id="IPR018531">
    <property type="entry name" value="DUF1993"/>
</dbReference>
<organism evidence="1 2">
    <name type="scientific">Marinibactrum halimedae</name>
    <dbReference type="NCBI Taxonomy" id="1444977"/>
    <lineage>
        <taxon>Bacteria</taxon>
        <taxon>Pseudomonadati</taxon>
        <taxon>Pseudomonadota</taxon>
        <taxon>Gammaproteobacteria</taxon>
        <taxon>Cellvibrionales</taxon>
        <taxon>Cellvibrionaceae</taxon>
        <taxon>Marinibactrum</taxon>
    </lineage>
</organism>
<dbReference type="SUPFAM" id="SSF109854">
    <property type="entry name" value="DinB/YfiT-like putative metalloenzymes"/>
    <property type="match status" value="1"/>
</dbReference>
<dbReference type="InterPro" id="IPR034660">
    <property type="entry name" value="DinB/YfiT-like"/>
</dbReference>
<sequence length="181" mass="20491">MPYKKKKLLRGENMNLKKNLLKYLDQLKGILKKTPEGLFSKSLDEKMLPLGVHGKVAANFALRGYCPVVNRSIPHESVPGFSKTDVLYHINDAAQHLTELPDIECLNQHKFHSENAGNREIKLPEPEFIHLYILPNFYFHISMVYAIARANGVELGKGDFDGLHEYPSGFSFIAPAEKQTV</sequence>
<evidence type="ECO:0000313" key="1">
    <source>
        <dbReference type="EMBL" id="GLS27899.1"/>
    </source>
</evidence>
<dbReference type="PANTHER" id="PTHR36922:SF1">
    <property type="entry name" value="DUF1993 DOMAIN-CONTAINING PROTEIN"/>
    <property type="match status" value="1"/>
</dbReference>
<dbReference type="Proteomes" id="UP001156870">
    <property type="component" value="Unassembled WGS sequence"/>
</dbReference>
<protein>
    <recommendedName>
        <fullName evidence="3">DUF1993 domain-containing protein</fullName>
    </recommendedName>
</protein>
<dbReference type="EMBL" id="BSPD01000092">
    <property type="protein sequence ID" value="GLS27899.1"/>
    <property type="molecule type" value="Genomic_DNA"/>
</dbReference>
<proteinExistence type="predicted"/>
<reference evidence="1 2" key="1">
    <citation type="journal article" date="2014" name="Int. J. Syst. Evol. Microbiol.">
        <title>Complete genome sequence of Corynebacterium casei LMG S-19264T (=DSM 44701T), isolated from a smear-ripened cheese.</title>
        <authorList>
            <consortium name="US DOE Joint Genome Institute (JGI-PGF)"/>
            <person name="Walter F."/>
            <person name="Albersmeier A."/>
            <person name="Kalinowski J."/>
            <person name="Ruckert C."/>
        </authorList>
    </citation>
    <scope>NUCLEOTIDE SEQUENCE [LARGE SCALE GENOMIC DNA]</scope>
    <source>
        <strain evidence="1 2">NBRC 110095</strain>
    </source>
</reference>
<comment type="caution">
    <text evidence="1">The sequence shown here is derived from an EMBL/GenBank/DDBJ whole genome shotgun (WGS) entry which is preliminary data.</text>
</comment>
<keyword evidence="2" id="KW-1185">Reference proteome</keyword>
<dbReference type="Gene3D" id="1.20.120.450">
    <property type="entry name" value="dinb family like domain"/>
    <property type="match status" value="1"/>
</dbReference>
<dbReference type="RefSeq" id="WP_232595123.1">
    <property type="nucleotide sequence ID" value="NZ_BSPD01000092.1"/>
</dbReference>
<evidence type="ECO:0008006" key="3">
    <source>
        <dbReference type="Google" id="ProtNLM"/>
    </source>
</evidence>
<name>A0AA37T6V1_9GAMM</name>
<dbReference type="PANTHER" id="PTHR36922">
    <property type="entry name" value="BLL2446 PROTEIN"/>
    <property type="match status" value="1"/>
</dbReference>